<organism evidence="16 17">
    <name type="scientific">Eucalyptus globulus</name>
    <name type="common">Tasmanian blue gum</name>
    <dbReference type="NCBI Taxonomy" id="34317"/>
    <lineage>
        <taxon>Eukaryota</taxon>
        <taxon>Viridiplantae</taxon>
        <taxon>Streptophyta</taxon>
        <taxon>Embryophyta</taxon>
        <taxon>Tracheophyta</taxon>
        <taxon>Spermatophyta</taxon>
        <taxon>Magnoliopsida</taxon>
        <taxon>eudicotyledons</taxon>
        <taxon>Gunneridae</taxon>
        <taxon>Pentapetalae</taxon>
        <taxon>rosids</taxon>
        <taxon>malvids</taxon>
        <taxon>Myrtales</taxon>
        <taxon>Myrtaceae</taxon>
        <taxon>Myrtoideae</taxon>
        <taxon>Eucalypteae</taxon>
        <taxon>Eucalyptus</taxon>
    </lineage>
</organism>
<keyword evidence="10 13" id="KW-0503">Monooxygenase</keyword>
<keyword evidence="11 14" id="KW-0472">Membrane</keyword>
<evidence type="ECO:0008006" key="18">
    <source>
        <dbReference type="Google" id="ProtNLM"/>
    </source>
</evidence>
<evidence type="ECO:0000256" key="7">
    <source>
        <dbReference type="ARBA" id="ARBA00022989"/>
    </source>
</evidence>
<dbReference type="EMBL" id="JBJKBG010000005">
    <property type="protein sequence ID" value="KAL3739033.1"/>
    <property type="molecule type" value="Genomic_DNA"/>
</dbReference>
<evidence type="ECO:0000256" key="3">
    <source>
        <dbReference type="ARBA" id="ARBA00010617"/>
    </source>
</evidence>
<comment type="caution">
    <text evidence="16">The sequence shown here is derived from an EMBL/GenBank/DDBJ whole genome shotgun (WGS) entry which is preliminary data.</text>
</comment>
<dbReference type="PROSITE" id="PS00086">
    <property type="entry name" value="CYTOCHROME_P450"/>
    <property type="match status" value="1"/>
</dbReference>
<dbReference type="AlphaFoldDB" id="A0ABD3KHB9"/>
<evidence type="ECO:0000256" key="10">
    <source>
        <dbReference type="ARBA" id="ARBA00023033"/>
    </source>
</evidence>
<evidence type="ECO:0000256" key="11">
    <source>
        <dbReference type="ARBA" id="ARBA00023136"/>
    </source>
</evidence>
<keyword evidence="5 14" id="KW-0812">Transmembrane</keyword>
<evidence type="ECO:0000256" key="6">
    <source>
        <dbReference type="ARBA" id="ARBA00022723"/>
    </source>
</evidence>
<comment type="subcellular location">
    <subcellularLocation>
        <location evidence="2">Membrane</location>
        <topology evidence="2">Single-pass membrane protein</topology>
    </subcellularLocation>
</comment>
<keyword evidence="9 12" id="KW-0408">Iron</keyword>
<keyword evidence="17" id="KW-1185">Reference proteome</keyword>
<evidence type="ECO:0000256" key="14">
    <source>
        <dbReference type="SAM" id="Phobius"/>
    </source>
</evidence>
<accession>A0ABD3KHB9</accession>
<evidence type="ECO:0000256" key="8">
    <source>
        <dbReference type="ARBA" id="ARBA00023002"/>
    </source>
</evidence>
<dbReference type="GO" id="GO:0016020">
    <property type="term" value="C:membrane"/>
    <property type="evidence" value="ECO:0007669"/>
    <property type="project" value="UniProtKB-SubCell"/>
</dbReference>
<dbReference type="PRINTS" id="PR00463">
    <property type="entry name" value="EP450I"/>
</dbReference>
<dbReference type="PANTHER" id="PTHR24282">
    <property type="entry name" value="CYTOCHROME P450 FAMILY MEMBER"/>
    <property type="match status" value="1"/>
</dbReference>
<dbReference type="EMBL" id="JBJKBG010000005">
    <property type="protein sequence ID" value="KAL3739018.1"/>
    <property type="molecule type" value="Genomic_DNA"/>
</dbReference>
<evidence type="ECO:0000313" key="17">
    <source>
        <dbReference type="Proteomes" id="UP001634007"/>
    </source>
</evidence>
<dbReference type="Pfam" id="PF00067">
    <property type="entry name" value="p450"/>
    <property type="match status" value="1"/>
</dbReference>
<comment type="similarity">
    <text evidence="3 13">Belongs to the cytochrome P450 family.</text>
</comment>
<keyword evidence="7 14" id="KW-1133">Transmembrane helix</keyword>
<dbReference type="InterPro" id="IPR001128">
    <property type="entry name" value="Cyt_P450"/>
</dbReference>
<evidence type="ECO:0000256" key="2">
    <source>
        <dbReference type="ARBA" id="ARBA00004167"/>
    </source>
</evidence>
<dbReference type="GO" id="GO:0046872">
    <property type="term" value="F:metal ion binding"/>
    <property type="evidence" value="ECO:0007669"/>
    <property type="project" value="UniProtKB-KW"/>
</dbReference>
<sequence length="547" mass="62402">MPNPIKHFYFIRIPFIVIFPVAISFLLCSPERAMQLVIFLSSLFLFLVLWSLAKLLHKLWWNPLRIQRMMAQQGITGPPYRFLHGSTKETIKMHMEARNTPMSNLSHDIFPKIQPQINKWIGTYGRNYLSWLGPQAQLVITEPELVKEVLLNRDKTYPKTGNRGFPKKLLGDGLASTPGGEKWAKKRKLANRAFHGESLKNMAPAMVDSVHTMLEKWKNQEGKEIEVFRDFKVLTSEVISRTAFGSSYIEGRNIFQMLTGLALLTSRNAFTIRLPGLSKLWKTVDEVEAEKLEKGICDSIVQMIKRREKKVMAGEVDGFGNDFLGQLVKALHDADKSKKITIDNLVDECKTFYVAGHETANSLMTWMLFLLAIYPEWQEEARMEVLNVFGNKDPIFDGLGKLKKISMIINETLRLYPPVNGLNRKVGKKQRLGRLALPADTQIFVPIPKLHSDPEIWGEDVHQFKPERFSEGVAKATNNNAVVFIPFGFGPRSCVGMSFVMTEAKVALSMILQRYTFELSPAYIHCPVHIIINQPQHGLQIRFHPLQ</sequence>
<evidence type="ECO:0000313" key="15">
    <source>
        <dbReference type="EMBL" id="KAL3739018.1"/>
    </source>
</evidence>
<keyword evidence="8 13" id="KW-0560">Oxidoreductase</keyword>
<feature type="transmembrane region" description="Helical" evidence="14">
    <location>
        <begin position="9"/>
        <end position="27"/>
    </location>
</feature>
<dbReference type="GO" id="GO:0004497">
    <property type="term" value="F:monooxygenase activity"/>
    <property type="evidence" value="ECO:0007669"/>
    <property type="project" value="UniProtKB-KW"/>
</dbReference>
<evidence type="ECO:0000256" key="5">
    <source>
        <dbReference type="ARBA" id="ARBA00022692"/>
    </source>
</evidence>
<evidence type="ECO:0000256" key="9">
    <source>
        <dbReference type="ARBA" id="ARBA00023004"/>
    </source>
</evidence>
<dbReference type="Proteomes" id="UP001634007">
    <property type="component" value="Unassembled WGS sequence"/>
</dbReference>
<dbReference type="SUPFAM" id="SSF48264">
    <property type="entry name" value="Cytochrome P450"/>
    <property type="match status" value="1"/>
</dbReference>
<protein>
    <recommendedName>
        <fullName evidence="18">Cytochrome P450</fullName>
    </recommendedName>
</protein>
<dbReference type="InterPro" id="IPR017972">
    <property type="entry name" value="Cyt_P450_CS"/>
</dbReference>
<dbReference type="InterPro" id="IPR002401">
    <property type="entry name" value="Cyt_P450_E_grp-I"/>
</dbReference>
<dbReference type="PANTHER" id="PTHR24282:SF20">
    <property type="entry name" value="CYTOCHROME P450 CYP749A22-LIKE"/>
    <property type="match status" value="1"/>
</dbReference>
<gene>
    <name evidence="15" type="ORF">ACJRO7_020418</name>
    <name evidence="16" type="ORF">ACJRO7_020432</name>
</gene>
<name>A0ABD3KHB9_EUCGL</name>
<keyword evidence="6 12" id="KW-0479">Metal-binding</keyword>
<evidence type="ECO:0000256" key="1">
    <source>
        <dbReference type="ARBA" id="ARBA00001971"/>
    </source>
</evidence>
<evidence type="ECO:0000256" key="4">
    <source>
        <dbReference type="ARBA" id="ARBA00022617"/>
    </source>
</evidence>
<keyword evidence="4 12" id="KW-0349">Heme</keyword>
<reference evidence="16 17" key="1">
    <citation type="submission" date="2024-11" db="EMBL/GenBank/DDBJ databases">
        <title>Chromosome-level genome assembly of Eucalyptus globulus Labill. provides insights into its genome evolution.</title>
        <authorList>
            <person name="Li X."/>
        </authorList>
    </citation>
    <scope>NUCLEOTIDE SEQUENCE [LARGE SCALE GENOMIC DNA]</scope>
    <source>
        <strain evidence="16">CL2024</strain>
        <tissue evidence="16">Fresh tender leaves</tissue>
    </source>
</reference>
<dbReference type="InterPro" id="IPR050665">
    <property type="entry name" value="Cytochrome_P450_Monooxygen"/>
</dbReference>
<dbReference type="InterPro" id="IPR036396">
    <property type="entry name" value="Cyt_P450_sf"/>
</dbReference>
<evidence type="ECO:0000313" key="16">
    <source>
        <dbReference type="EMBL" id="KAL3739033.1"/>
    </source>
</evidence>
<evidence type="ECO:0000256" key="13">
    <source>
        <dbReference type="RuleBase" id="RU000461"/>
    </source>
</evidence>
<proteinExistence type="inferred from homology"/>
<dbReference type="PRINTS" id="PR00385">
    <property type="entry name" value="P450"/>
</dbReference>
<feature type="transmembrane region" description="Helical" evidence="14">
    <location>
        <begin position="33"/>
        <end position="53"/>
    </location>
</feature>
<dbReference type="Gene3D" id="1.10.630.10">
    <property type="entry name" value="Cytochrome P450"/>
    <property type="match status" value="1"/>
</dbReference>
<feature type="binding site" description="axial binding residue" evidence="12">
    <location>
        <position position="494"/>
    </location>
    <ligand>
        <name>heme</name>
        <dbReference type="ChEBI" id="CHEBI:30413"/>
    </ligand>
    <ligandPart>
        <name>Fe</name>
        <dbReference type="ChEBI" id="CHEBI:18248"/>
    </ligandPart>
</feature>
<evidence type="ECO:0000256" key="12">
    <source>
        <dbReference type="PIRSR" id="PIRSR602401-1"/>
    </source>
</evidence>
<comment type="cofactor">
    <cofactor evidence="1 12">
        <name>heme</name>
        <dbReference type="ChEBI" id="CHEBI:30413"/>
    </cofactor>
</comment>